<evidence type="ECO:0000256" key="3">
    <source>
        <dbReference type="ARBA" id="ARBA00023002"/>
    </source>
</evidence>
<sequence>MNNMIPVAMRVSKLNVLIVGFGKVGKRKALKYRAAGANITTVDPNVMDVDYHMDFTTYYKHYGIHFMKQHLVIICTDNHKSNADIALCCEQFAKLYNRTDQGEASLFTDMVTLEDEKALIAISSQEQSPYISKHLRTIIKPYLENDQVQSEIKWLAEQTKEAKENHETYDDVMRRWRLLHES</sequence>
<evidence type="ECO:0000313" key="6">
    <source>
        <dbReference type="EMBL" id="MDH8679712.1"/>
    </source>
</evidence>
<name>A0ABT6NH28_9FIRM</name>
<keyword evidence="3" id="KW-0560">Oxidoreductase</keyword>
<protein>
    <recommendedName>
        <fullName evidence="2">precorrin-2 dehydrogenase</fullName>
        <ecNumber evidence="2">1.3.1.76</ecNumber>
    </recommendedName>
</protein>
<dbReference type="EC" id="1.3.1.76" evidence="2"/>
<reference evidence="6 7" key="1">
    <citation type="submission" date="2023-04" db="EMBL/GenBank/DDBJ databases">
        <title>Fusibacter bizertensis strain WBS, isolated from littoral bottom sediments of the Arctic seas - biochemical and genomic analysis.</title>
        <authorList>
            <person name="Brioukhanov A.L."/>
        </authorList>
    </citation>
    <scope>NUCLEOTIDE SEQUENCE [LARGE SCALE GENOMIC DNA]</scope>
    <source>
        <strain evidence="6 7">WBS</strain>
    </source>
</reference>
<dbReference type="PANTHER" id="PTHR35330">
    <property type="entry name" value="SIROHEME BIOSYNTHESIS PROTEIN MET8"/>
    <property type="match status" value="1"/>
</dbReference>
<proteinExistence type="predicted"/>
<dbReference type="PANTHER" id="PTHR35330:SF1">
    <property type="entry name" value="SIROHEME BIOSYNTHESIS PROTEIN MET8"/>
    <property type="match status" value="1"/>
</dbReference>
<dbReference type="EMBL" id="JARYZI010000015">
    <property type="protein sequence ID" value="MDH8679712.1"/>
    <property type="molecule type" value="Genomic_DNA"/>
</dbReference>
<keyword evidence="4" id="KW-0520">NAD</keyword>
<comment type="caution">
    <text evidence="6">The sequence shown here is derived from an EMBL/GenBank/DDBJ whole genome shotgun (WGS) entry which is preliminary data.</text>
</comment>
<dbReference type="InterPro" id="IPR036291">
    <property type="entry name" value="NAD(P)-bd_dom_sf"/>
</dbReference>
<dbReference type="Pfam" id="PF13241">
    <property type="entry name" value="NAD_binding_7"/>
    <property type="match status" value="1"/>
</dbReference>
<evidence type="ECO:0000256" key="1">
    <source>
        <dbReference type="ARBA" id="ARBA00005010"/>
    </source>
</evidence>
<accession>A0ABT6NH28</accession>
<keyword evidence="5" id="KW-0627">Porphyrin biosynthesis</keyword>
<evidence type="ECO:0000256" key="2">
    <source>
        <dbReference type="ARBA" id="ARBA00012400"/>
    </source>
</evidence>
<evidence type="ECO:0000313" key="7">
    <source>
        <dbReference type="Proteomes" id="UP001158045"/>
    </source>
</evidence>
<dbReference type="Gene3D" id="3.40.50.720">
    <property type="entry name" value="NAD(P)-binding Rossmann-like Domain"/>
    <property type="match status" value="1"/>
</dbReference>
<gene>
    <name evidence="6" type="ORF">QE109_16255</name>
</gene>
<dbReference type="InterPro" id="IPR028161">
    <property type="entry name" value="Met8-like"/>
</dbReference>
<evidence type="ECO:0000256" key="4">
    <source>
        <dbReference type="ARBA" id="ARBA00023027"/>
    </source>
</evidence>
<organism evidence="6 7">
    <name type="scientific">Fusibacter bizertensis</name>
    <dbReference type="NCBI Taxonomy" id="1488331"/>
    <lineage>
        <taxon>Bacteria</taxon>
        <taxon>Bacillati</taxon>
        <taxon>Bacillota</taxon>
        <taxon>Clostridia</taxon>
        <taxon>Eubacteriales</taxon>
        <taxon>Eubacteriales Family XII. Incertae Sedis</taxon>
        <taxon>Fusibacter</taxon>
    </lineage>
</organism>
<comment type="pathway">
    <text evidence="1">Porphyrin-containing compound metabolism; siroheme biosynthesis; sirohydrochlorin from precorrin-2: step 1/1.</text>
</comment>
<keyword evidence="7" id="KW-1185">Reference proteome</keyword>
<dbReference type="SUPFAM" id="SSF51735">
    <property type="entry name" value="NAD(P)-binding Rossmann-fold domains"/>
    <property type="match status" value="1"/>
</dbReference>
<dbReference type="Proteomes" id="UP001158045">
    <property type="component" value="Unassembled WGS sequence"/>
</dbReference>
<dbReference type="RefSeq" id="WP_281095607.1">
    <property type="nucleotide sequence ID" value="NZ_JARYZI010000015.1"/>
</dbReference>
<evidence type="ECO:0000256" key="5">
    <source>
        <dbReference type="ARBA" id="ARBA00023244"/>
    </source>
</evidence>